<dbReference type="InterPro" id="IPR003593">
    <property type="entry name" value="AAA+_ATPase"/>
</dbReference>
<gene>
    <name evidence="2" type="ORF">RRF57_006866</name>
</gene>
<proteinExistence type="predicted"/>
<protein>
    <recommendedName>
        <fullName evidence="1">AAA+ ATPase domain-containing protein</fullName>
    </recommendedName>
</protein>
<sequence>MAMQGTWFCEYWTIYGDAVSRKSFGGGVTFCVGHQREIHQLEASGLKQAVVWRTGSQTAYAPSSGLTQVAYITAYFYEESASVQTNLRMATQEIADTGSGAFTAGDGPSLSRMVEVLAIRRKSPIERRGSPASSESLSASTSSVSIRSVSTGSIRASTRFGDNKCEVKVLYEGPPKCPCCKNWVEEYPDDVRVAVDEQPDVKLKALVVRMRKNHGDGKPLVLDSIVVQSPSLKETLGEVFQGYSGITASLKKVVFRSPFRPFYSRWQRFGKILERQKKEDPTSAAVSQLLYDVLYTELHDTMTEIQDLIEHRVITYPLLWTLFEPGKLIVQDCQGEKRFYIFESCSYREYGCMMVTAKFVDWDSHRFGYATQFLEIGGFNGTRNITELELFPAQFLTSREEVEAVAIKRGAKFQALRGFHYMAHEGFAENKSGKQKVDGRIIIDAASFFHANPSKMVNLTPLNNNPVMPEIQVADETHLQSNFPSPPMLHPGVSRPGPGGMHEQHILREIRKRKLETGELPLPTTQKSKTVDDLTREQLLLCSPHVRGYSLKLKNWFEFRVEDVYDIAWNDAAFSSLILPKGLKDLILAFVEGQSSNRVAFDDVIEGKGQGIVMMLVGNPGTGKTLTAEAIADKIRKPLYILSAGELGQDAENVEHRLRSVLTLTEKWNAILLFDECDVLIQERTSRDLAHGEIVAVFLRLLEYYRGILFMTSNRAEMIDRAFHSRIHLTLHYPDLKPTAREHIWRQFASRSQFENRLTDDDIKNLAELPLNGRQIKNVVKIATLLAAQQDMALGMDQIRTVLEATRKVGLRYDV</sequence>
<evidence type="ECO:0000313" key="2">
    <source>
        <dbReference type="EMBL" id="KAK5631151.1"/>
    </source>
</evidence>
<dbReference type="GO" id="GO:0016887">
    <property type="term" value="F:ATP hydrolysis activity"/>
    <property type="evidence" value="ECO:0007669"/>
    <property type="project" value="InterPro"/>
</dbReference>
<evidence type="ECO:0000259" key="1">
    <source>
        <dbReference type="SMART" id="SM00382"/>
    </source>
</evidence>
<dbReference type="Pfam" id="PF22942">
    <property type="entry name" value="DUF7025"/>
    <property type="match status" value="1"/>
</dbReference>
<dbReference type="SUPFAM" id="SSF52540">
    <property type="entry name" value="P-loop containing nucleoside triphosphate hydrolases"/>
    <property type="match status" value="1"/>
</dbReference>
<dbReference type="EMBL" id="JAWHQM010000018">
    <property type="protein sequence ID" value="KAK5631151.1"/>
    <property type="molecule type" value="Genomic_DNA"/>
</dbReference>
<dbReference type="GO" id="GO:0005524">
    <property type="term" value="F:ATP binding"/>
    <property type="evidence" value="ECO:0007669"/>
    <property type="project" value="InterPro"/>
</dbReference>
<dbReference type="InterPro" id="IPR003959">
    <property type="entry name" value="ATPase_AAA_core"/>
</dbReference>
<accession>A0AAN7USU9</accession>
<keyword evidence="3" id="KW-1185">Reference proteome</keyword>
<dbReference type="Proteomes" id="UP001305414">
    <property type="component" value="Unassembled WGS sequence"/>
</dbReference>
<name>A0AAN7USU9_9PEZI</name>
<organism evidence="2 3">
    <name type="scientific">Xylaria bambusicola</name>
    <dbReference type="NCBI Taxonomy" id="326684"/>
    <lineage>
        <taxon>Eukaryota</taxon>
        <taxon>Fungi</taxon>
        <taxon>Dikarya</taxon>
        <taxon>Ascomycota</taxon>
        <taxon>Pezizomycotina</taxon>
        <taxon>Sordariomycetes</taxon>
        <taxon>Xylariomycetidae</taxon>
        <taxon>Xylariales</taxon>
        <taxon>Xylariaceae</taxon>
        <taxon>Xylaria</taxon>
    </lineage>
</organism>
<dbReference type="AlphaFoldDB" id="A0AAN7USU9"/>
<feature type="domain" description="AAA+ ATPase" evidence="1">
    <location>
        <begin position="610"/>
        <end position="732"/>
    </location>
</feature>
<dbReference type="InterPro" id="IPR054289">
    <property type="entry name" value="DUF7025"/>
</dbReference>
<dbReference type="Pfam" id="PF00004">
    <property type="entry name" value="AAA"/>
    <property type="match status" value="1"/>
</dbReference>
<dbReference type="SMART" id="SM00382">
    <property type="entry name" value="AAA"/>
    <property type="match status" value="1"/>
</dbReference>
<dbReference type="PANTHER" id="PTHR46411:SF3">
    <property type="entry name" value="AAA+ ATPASE DOMAIN-CONTAINING PROTEIN"/>
    <property type="match status" value="1"/>
</dbReference>
<dbReference type="InterPro" id="IPR027417">
    <property type="entry name" value="P-loop_NTPase"/>
</dbReference>
<comment type="caution">
    <text evidence="2">The sequence shown here is derived from an EMBL/GenBank/DDBJ whole genome shotgun (WGS) entry which is preliminary data.</text>
</comment>
<dbReference type="PANTHER" id="PTHR46411">
    <property type="entry name" value="FAMILY ATPASE, PUTATIVE-RELATED"/>
    <property type="match status" value="1"/>
</dbReference>
<evidence type="ECO:0000313" key="3">
    <source>
        <dbReference type="Proteomes" id="UP001305414"/>
    </source>
</evidence>
<reference evidence="2 3" key="1">
    <citation type="submission" date="2023-10" db="EMBL/GenBank/DDBJ databases">
        <title>Draft genome sequence of Xylaria bambusicola isolate GMP-LS, the root and basal stem rot pathogen of sugarcane in Indonesia.</title>
        <authorList>
            <person name="Selvaraj P."/>
            <person name="Muralishankar V."/>
            <person name="Muruganantham S."/>
            <person name="Sp S."/>
            <person name="Haryani S."/>
            <person name="Lau K.J.X."/>
            <person name="Naqvi N.I."/>
        </authorList>
    </citation>
    <scope>NUCLEOTIDE SEQUENCE [LARGE SCALE GENOMIC DNA]</scope>
    <source>
        <strain evidence="2">GMP-LS</strain>
    </source>
</reference>
<dbReference type="CDD" id="cd19481">
    <property type="entry name" value="RecA-like_protease"/>
    <property type="match status" value="1"/>
</dbReference>
<dbReference type="Gene3D" id="3.40.50.300">
    <property type="entry name" value="P-loop containing nucleotide triphosphate hydrolases"/>
    <property type="match status" value="1"/>
</dbReference>